<dbReference type="PIRSF" id="PIRSF004486">
    <property type="entry name" value="MraW"/>
    <property type="match status" value="1"/>
</dbReference>
<comment type="function">
    <text evidence="6">Specifically methylates the N4 position of cytidine in position 1402 (C1402) of 16S rRNA.</text>
</comment>
<keyword evidence="8" id="KW-1185">Reference proteome</keyword>
<keyword evidence="3 6" id="KW-0489">Methyltransferase</keyword>
<dbReference type="Proteomes" id="UP000679247">
    <property type="component" value="Chromosome"/>
</dbReference>
<reference evidence="7 8" key="1">
    <citation type="submission" date="2021-03" db="EMBL/GenBank/DDBJ databases">
        <title>The first data on the complete genome of the tetrodotoxin-producing bacterium.</title>
        <authorList>
            <person name="Melnikova D.I."/>
            <person name="Nijland R."/>
            <person name="Magarlamov T.Y."/>
        </authorList>
    </citation>
    <scope>NUCLEOTIDE SEQUENCE [LARGE SCALE GENOMIC DNA]</scope>
    <source>
        <strain evidence="7 8">1839</strain>
    </source>
</reference>
<evidence type="ECO:0000256" key="2">
    <source>
        <dbReference type="ARBA" id="ARBA00022552"/>
    </source>
</evidence>
<evidence type="ECO:0000256" key="1">
    <source>
        <dbReference type="ARBA" id="ARBA00010396"/>
    </source>
</evidence>
<dbReference type="InterPro" id="IPR023397">
    <property type="entry name" value="SAM-dep_MeTrfase_MraW_recog"/>
</dbReference>
<protein>
    <recommendedName>
        <fullName evidence="6">Ribosomal RNA small subunit methyltransferase H</fullName>
        <ecNumber evidence="6">2.1.1.199</ecNumber>
    </recommendedName>
    <alternativeName>
        <fullName evidence="6">16S rRNA m(4)C1402 methyltransferase</fullName>
    </alternativeName>
    <alternativeName>
        <fullName evidence="6">rRNA (cytosine-N(4)-)-methyltransferase RsmH</fullName>
    </alternativeName>
</protein>
<keyword evidence="6" id="KW-0963">Cytoplasm</keyword>
<comment type="similarity">
    <text evidence="1 6">Belongs to the methyltransferase superfamily. RsmH family.</text>
</comment>
<feature type="binding site" evidence="6">
    <location>
        <position position="107"/>
    </location>
    <ligand>
        <name>S-adenosyl-L-methionine</name>
        <dbReference type="ChEBI" id="CHEBI:59789"/>
    </ligand>
</feature>
<evidence type="ECO:0000256" key="5">
    <source>
        <dbReference type="ARBA" id="ARBA00022691"/>
    </source>
</evidence>
<dbReference type="SUPFAM" id="SSF81799">
    <property type="entry name" value="Putative methyltransferase TM0872, insert domain"/>
    <property type="match status" value="1"/>
</dbReference>
<accession>A0ABX8FGM5</accession>
<feature type="binding site" evidence="6">
    <location>
        <position position="52"/>
    </location>
    <ligand>
        <name>S-adenosyl-L-methionine</name>
        <dbReference type="ChEBI" id="CHEBI:59789"/>
    </ligand>
</feature>
<gene>
    <name evidence="6 7" type="primary">rsmH</name>
    <name evidence="7" type="ORF">J1899_09130</name>
</gene>
<evidence type="ECO:0000256" key="6">
    <source>
        <dbReference type="HAMAP-Rule" id="MF_01007"/>
    </source>
</evidence>
<dbReference type="RefSeq" id="WP_066446896.1">
    <property type="nucleotide sequence ID" value="NZ_CANKUS010000002.1"/>
</dbReference>
<evidence type="ECO:0000313" key="8">
    <source>
        <dbReference type="Proteomes" id="UP000679247"/>
    </source>
</evidence>
<dbReference type="PANTHER" id="PTHR11265">
    <property type="entry name" value="S-ADENOSYL-METHYLTRANSFERASE MRAW"/>
    <property type="match status" value="1"/>
</dbReference>
<dbReference type="SUPFAM" id="SSF53335">
    <property type="entry name" value="S-adenosyl-L-methionine-dependent methyltransferases"/>
    <property type="match status" value="1"/>
</dbReference>
<feature type="binding site" evidence="6">
    <location>
        <begin position="32"/>
        <end position="34"/>
    </location>
    <ligand>
        <name>S-adenosyl-L-methionine</name>
        <dbReference type="ChEBI" id="CHEBI:59789"/>
    </ligand>
</feature>
<dbReference type="EC" id="2.1.1.199" evidence="6"/>
<dbReference type="PANTHER" id="PTHR11265:SF0">
    <property type="entry name" value="12S RRNA N4-METHYLCYTIDINE METHYLTRANSFERASE"/>
    <property type="match status" value="1"/>
</dbReference>
<feature type="binding site" evidence="6">
    <location>
        <position position="79"/>
    </location>
    <ligand>
        <name>S-adenosyl-L-methionine</name>
        <dbReference type="ChEBI" id="CHEBI:59789"/>
    </ligand>
</feature>
<keyword evidence="2 6" id="KW-0698">rRNA processing</keyword>
<name>A0ABX8FGM5_9BACI</name>
<dbReference type="Pfam" id="PF01795">
    <property type="entry name" value="Methyltransf_5"/>
    <property type="match status" value="1"/>
</dbReference>
<sequence length="310" mass="34960">MFEHTTVLLNETVDGLNINPDGIYVDCTLGGAGHSELILSKLSEKGKLYAFDQDDTAIRHAREKLKQYGDRITIIKSNFAFLQEELEKLGVMKVDGILYDLGVSSPQLDTPERGFSYHHDAPLDMRMDEDADVSAYDVVNHWDYNDLVRIFFKYGEEKFSKQIARKIEAAREKAPIETTAELVELIKDGIPAPARRKGGHPAKRIFQAIRIAVNDELGVFEKSLQQAIELLNPGGRISVITFHSLEDRICKVTLKKASETPDLPPGLPIIPDEYKPIIKLITRKPQLPSDEELEQNNRARSAKLRIAEKL</sequence>
<dbReference type="Gene3D" id="1.10.150.170">
    <property type="entry name" value="Putative methyltransferase TM0872, insert domain"/>
    <property type="match status" value="1"/>
</dbReference>
<dbReference type="EMBL" id="CP071709">
    <property type="protein sequence ID" value="QVY63186.1"/>
    <property type="molecule type" value="Genomic_DNA"/>
</dbReference>
<comment type="subcellular location">
    <subcellularLocation>
        <location evidence="6">Cytoplasm</location>
    </subcellularLocation>
</comment>
<comment type="catalytic activity">
    <reaction evidence="6">
        <text>cytidine(1402) in 16S rRNA + S-adenosyl-L-methionine = N(4)-methylcytidine(1402) in 16S rRNA + S-adenosyl-L-homocysteine + H(+)</text>
        <dbReference type="Rhea" id="RHEA:42928"/>
        <dbReference type="Rhea" id="RHEA-COMP:10286"/>
        <dbReference type="Rhea" id="RHEA-COMP:10287"/>
        <dbReference type="ChEBI" id="CHEBI:15378"/>
        <dbReference type="ChEBI" id="CHEBI:57856"/>
        <dbReference type="ChEBI" id="CHEBI:59789"/>
        <dbReference type="ChEBI" id="CHEBI:74506"/>
        <dbReference type="ChEBI" id="CHEBI:82748"/>
        <dbReference type="EC" id="2.1.1.199"/>
    </reaction>
</comment>
<dbReference type="InterPro" id="IPR002903">
    <property type="entry name" value="RsmH"/>
</dbReference>
<evidence type="ECO:0000256" key="4">
    <source>
        <dbReference type="ARBA" id="ARBA00022679"/>
    </source>
</evidence>
<evidence type="ECO:0000256" key="3">
    <source>
        <dbReference type="ARBA" id="ARBA00022603"/>
    </source>
</evidence>
<dbReference type="NCBIfam" id="TIGR00006">
    <property type="entry name" value="16S rRNA (cytosine(1402)-N(4))-methyltransferase RsmH"/>
    <property type="match status" value="1"/>
</dbReference>
<evidence type="ECO:0000313" key="7">
    <source>
        <dbReference type="EMBL" id="QVY63186.1"/>
    </source>
</evidence>
<keyword evidence="4 6" id="KW-0808">Transferase</keyword>
<organism evidence="7 8">
    <name type="scientific">Cytobacillus gottheilii</name>
    <dbReference type="NCBI Taxonomy" id="859144"/>
    <lineage>
        <taxon>Bacteria</taxon>
        <taxon>Bacillati</taxon>
        <taxon>Bacillota</taxon>
        <taxon>Bacilli</taxon>
        <taxon>Bacillales</taxon>
        <taxon>Bacillaceae</taxon>
        <taxon>Cytobacillus</taxon>
    </lineage>
</organism>
<proteinExistence type="inferred from homology"/>
<feature type="binding site" evidence="6">
    <location>
        <position position="100"/>
    </location>
    <ligand>
        <name>S-adenosyl-L-methionine</name>
        <dbReference type="ChEBI" id="CHEBI:59789"/>
    </ligand>
</feature>
<dbReference type="Gene3D" id="3.40.50.150">
    <property type="entry name" value="Vaccinia Virus protein VP39"/>
    <property type="match status" value="1"/>
</dbReference>
<dbReference type="InterPro" id="IPR029063">
    <property type="entry name" value="SAM-dependent_MTases_sf"/>
</dbReference>
<dbReference type="HAMAP" id="MF_01007">
    <property type="entry name" value="16SrRNA_methyltr_H"/>
    <property type="match status" value="1"/>
</dbReference>
<keyword evidence="5 6" id="KW-0949">S-adenosyl-L-methionine</keyword>